<evidence type="ECO:0000256" key="10">
    <source>
        <dbReference type="ARBA" id="ARBA00023042"/>
    </source>
</evidence>
<reference evidence="18" key="1">
    <citation type="submission" date="2023-04" db="EMBL/GenBank/DDBJ databases">
        <title>Chromosome-level genome of Chaenocephalus aceratus.</title>
        <authorList>
            <person name="Park H."/>
        </authorList>
    </citation>
    <scope>NUCLEOTIDE SEQUENCE</scope>
    <source>
        <strain evidence="18">DE</strain>
        <tissue evidence="18">Muscle</tissue>
    </source>
</reference>
<keyword evidence="10" id="KW-0506">mRNA capping</keyword>
<dbReference type="InterPro" id="IPR029063">
    <property type="entry name" value="SAM-dependent_MTases_sf"/>
</dbReference>
<dbReference type="EMBL" id="JASDAP010000015">
    <property type="protein sequence ID" value="KAK1890807.1"/>
    <property type="molecule type" value="Genomic_DNA"/>
</dbReference>
<protein>
    <recommendedName>
        <fullName evidence="4">Cap-specific mRNA (nucleoside-2'-O-)-methyltransferase 2</fullName>
        <ecNumber evidence="3">2.1.1.296</ecNumber>
    </recommendedName>
    <alternativeName>
        <fullName evidence="15">Cap methyltransferase 2</fullName>
    </alternativeName>
    <alternativeName>
        <fullName evidence="13">Cap2 2'O-ribose methyltransferase 2</fullName>
    </alternativeName>
    <alternativeName>
        <fullName evidence="14">FtsJ methyltransferase domain-containing protein 1</fullName>
    </alternativeName>
</protein>
<evidence type="ECO:0000313" key="19">
    <source>
        <dbReference type="Proteomes" id="UP001228049"/>
    </source>
</evidence>
<keyword evidence="7" id="KW-0507">mRNA processing</keyword>
<dbReference type="AlphaFoldDB" id="A0AAD9BXM3"/>
<dbReference type="InterPro" id="IPR025807">
    <property type="entry name" value="Adrift-typ_MeTrfase"/>
</dbReference>
<evidence type="ECO:0000256" key="8">
    <source>
        <dbReference type="ARBA" id="ARBA00022679"/>
    </source>
</evidence>
<dbReference type="Proteomes" id="UP001228049">
    <property type="component" value="Unassembled WGS sequence"/>
</dbReference>
<feature type="active site" description="Proton acceptor" evidence="16">
    <location>
        <position position="281"/>
    </location>
</feature>
<feature type="binding site" evidence="16">
    <location>
        <position position="241"/>
    </location>
    <ligand>
        <name>S-adenosyl-L-methionine</name>
        <dbReference type="ChEBI" id="CHEBI:59789"/>
    </ligand>
</feature>
<feature type="binding site" evidence="16">
    <location>
        <position position="152"/>
    </location>
    <ligand>
        <name>S-adenosyl-L-methionine</name>
        <dbReference type="ChEBI" id="CHEBI:59789"/>
    </ligand>
</feature>
<comment type="subcellular location">
    <subcellularLocation>
        <location evidence="2">Cytoplasm</location>
    </subcellularLocation>
    <subcellularLocation>
        <location evidence="1">Nucleus</location>
    </subcellularLocation>
</comment>
<keyword evidence="11" id="KW-0539">Nucleus</keyword>
<evidence type="ECO:0000256" key="1">
    <source>
        <dbReference type="ARBA" id="ARBA00004123"/>
    </source>
</evidence>
<keyword evidence="5" id="KW-0963">Cytoplasm</keyword>
<dbReference type="InterPro" id="IPR002877">
    <property type="entry name" value="RNA_MeTrfase_FtsJ_dom"/>
</dbReference>
<dbReference type="GO" id="GO:0032259">
    <property type="term" value="P:methylation"/>
    <property type="evidence" value="ECO:0007669"/>
    <property type="project" value="UniProtKB-KW"/>
</dbReference>
<keyword evidence="19" id="KW-1185">Reference proteome</keyword>
<evidence type="ECO:0000256" key="11">
    <source>
        <dbReference type="ARBA" id="ARBA00023242"/>
    </source>
</evidence>
<dbReference type="GO" id="GO:0006370">
    <property type="term" value="P:7-methylguanosine mRNA capping"/>
    <property type="evidence" value="ECO:0007669"/>
    <property type="project" value="UniProtKB-KW"/>
</dbReference>
<evidence type="ECO:0000256" key="13">
    <source>
        <dbReference type="ARBA" id="ARBA00075600"/>
    </source>
</evidence>
<dbReference type="GO" id="GO:0120550">
    <property type="term" value="F:methyltransferase cap2 activity"/>
    <property type="evidence" value="ECO:0007669"/>
    <property type="project" value="UniProtKB-EC"/>
</dbReference>
<evidence type="ECO:0000256" key="15">
    <source>
        <dbReference type="ARBA" id="ARBA00081266"/>
    </source>
</evidence>
<sequence length="703" mass="77634">MSSGNGARRKVGKQHFNNTVAFDPETLAEVQGLFSKVRSYVKPASGEWGLPDPNVALRQPAEQHCRLQALKASLNDVKNQLSDKNVQVWHQHTNSTNRAGTVISAVRSAANAEICTQAWCKFSEILGSFRLLPEEALQNGELNTVHLCEAPGAFITSLNHYTKTSESTRYCDWSWAANTLNPYHEANGGSTTIADDRLIANTLPWWFFGSDNTGNIMIQKHLLELQAFVANMRTVDVVTADGSFDCQEKPDEQEALVASLHYCEVTAALLLLSPGGSFVLKMFTLYEHSSVCLLYLLNCCFRSVNVFKPATSKSGNSEVYVVCLDYEGKEAVRPLLSKLIRNYGPQLADREALFPNSHLPESFLKQHEEVCSYFTRLQVETITENLRLFGAMSSEQRQRLDFIRDGTAQEYLQRFQVSYLQRSRWVSRNTVSPACCSVSAGWPLGQKKQTGSFNERRELQTLSWRERIERGCHAASIQKHCAETEGPAACYKDPGPSVTWTHGLCVSKAGDNKQRQCLVFGSQSAWGAGESQHGDLVLTFSAEPSAPHRDLVALHDGEPRYQQQLLACVVCSLQTLTSGDALLLPVFSALTRVTAAVVLCLHVCFSSVSFRCPSPSGITGAVLVCVGFCPEAAARILPVLSDVHSCMGQGLREEEGDNVPSGCDSQVLQFVPMEEMLTGGLTDFLRTMNSEIIQQKLHLLMQS</sequence>
<dbReference type="PANTHER" id="PTHR16121">
    <property type="entry name" value="CAP-SPECIFIC MRNA (NUCLEOSIDE-2'-O-)-METHYLTRANSFERASE 1-RELATED"/>
    <property type="match status" value="1"/>
</dbReference>
<name>A0AAD9BXM3_DISEL</name>
<evidence type="ECO:0000256" key="2">
    <source>
        <dbReference type="ARBA" id="ARBA00004496"/>
    </source>
</evidence>
<gene>
    <name evidence="18" type="ORF">KUDE01_009638</name>
</gene>
<comment type="caution">
    <text evidence="18">The sequence shown here is derived from an EMBL/GenBank/DDBJ whole genome shotgun (WGS) entry which is preliminary data.</text>
</comment>
<keyword evidence="6 16" id="KW-0489">Methyltransferase</keyword>
<evidence type="ECO:0000256" key="9">
    <source>
        <dbReference type="ARBA" id="ARBA00022691"/>
    </source>
</evidence>
<evidence type="ECO:0000256" key="3">
    <source>
        <dbReference type="ARBA" id="ARBA00012770"/>
    </source>
</evidence>
<evidence type="ECO:0000256" key="14">
    <source>
        <dbReference type="ARBA" id="ARBA00078839"/>
    </source>
</evidence>
<evidence type="ECO:0000256" key="16">
    <source>
        <dbReference type="PROSITE-ProRule" id="PRU00946"/>
    </source>
</evidence>
<dbReference type="Pfam" id="PF01728">
    <property type="entry name" value="FtsJ"/>
    <property type="match status" value="1"/>
</dbReference>
<dbReference type="GO" id="GO:0005634">
    <property type="term" value="C:nucleus"/>
    <property type="evidence" value="ECO:0007669"/>
    <property type="project" value="UniProtKB-SubCell"/>
</dbReference>
<comment type="catalytic activity">
    <reaction evidence="12">
        <text>a 5'-end (N(7)-methyl 5'-triphosphoguanosine)-(2'-O-methyl-ribonucleoside)-(ribonucleotide) in mRNA + S-adenosyl-L-methionine = a 5'-end (N(7)-methyl 5'-triphosphoguanosine)-(2'-O-methyl-ribonucleoside)-(2'-O-methyl-ribonucleotide) in mRNA + S-adenosyl-L-homocysteine + H(+)</text>
        <dbReference type="Rhea" id="RHEA:67024"/>
        <dbReference type="Rhea" id="RHEA-COMP:17169"/>
        <dbReference type="Rhea" id="RHEA-COMP:17170"/>
        <dbReference type="ChEBI" id="CHEBI:15378"/>
        <dbReference type="ChEBI" id="CHEBI:57856"/>
        <dbReference type="ChEBI" id="CHEBI:59789"/>
        <dbReference type="ChEBI" id="CHEBI:167612"/>
        <dbReference type="ChEBI" id="CHEBI:167614"/>
        <dbReference type="EC" id="2.1.1.296"/>
    </reaction>
</comment>
<proteinExistence type="predicted"/>
<evidence type="ECO:0000256" key="7">
    <source>
        <dbReference type="ARBA" id="ARBA00022664"/>
    </source>
</evidence>
<evidence type="ECO:0000259" key="17">
    <source>
        <dbReference type="PROSITE" id="PS51614"/>
    </source>
</evidence>
<dbReference type="PROSITE" id="PS51614">
    <property type="entry name" value="SAM_MT_ADRIFT"/>
    <property type="match status" value="1"/>
</dbReference>
<dbReference type="InterPro" id="IPR050851">
    <property type="entry name" value="mRNA_Cap_2O-Ribose_MeTrfase"/>
</dbReference>
<keyword evidence="9 16" id="KW-0949">S-adenosyl-L-methionine</keyword>
<accession>A0AAD9BXM3</accession>
<dbReference type="PANTHER" id="PTHR16121:SF2">
    <property type="entry name" value="CAP-SPECIFIC MRNA (NUCLEOSIDE-2'-O-)-METHYLTRANSFERASE 2"/>
    <property type="match status" value="1"/>
</dbReference>
<dbReference type="Gene3D" id="3.40.50.12760">
    <property type="match status" value="2"/>
</dbReference>
<feature type="domain" description="Adrift-type SAM-dependent 2'-O-MTase" evidence="17">
    <location>
        <begin position="113"/>
        <end position="328"/>
    </location>
</feature>
<keyword evidence="8 16" id="KW-0808">Transferase</keyword>
<evidence type="ECO:0000256" key="4">
    <source>
        <dbReference type="ARBA" id="ARBA00021134"/>
    </source>
</evidence>
<evidence type="ECO:0000313" key="18">
    <source>
        <dbReference type="EMBL" id="KAK1890807.1"/>
    </source>
</evidence>
<dbReference type="EC" id="2.1.1.296" evidence="3"/>
<feature type="binding site" evidence="16">
    <location>
        <position position="173"/>
    </location>
    <ligand>
        <name>S-adenosyl-L-methionine</name>
        <dbReference type="ChEBI" id="CHEBI:59789"/>
    </ligand>
</feature>
<dbReference type="GO" id="GO:0004483">
    <property type="term" value="F:methyltransferase cap1 activity"/>
    <property type="evidence" value="ECO:0007669"/>
    <property type="project" value="UniProtKB-ARBA"/>
</dbReference>
<evidence type="ECO:0000256" key="12">
    <source>
        <dbReference type="ARBA" id="ARBA00049477"/>
    </source>
</evidence>
<dbReference type="GO" id="GO:0005737">
    <property type="term" value="C:cytoplasm"/>
    <property type="evidence" value="ECO:0007669"/>
    <property type="project" value="UniProtKB-SubCell"/>
</dbReference>
<organism evidence="18 19">
    <name type="scientific">Dissostichus eleginoides</name>
    <name type="common">Patagonian toothfish</name>
    <name type="synonym">Dissostichus amissus</name>
    <dbReference type="NCBI Taxonomy" id="100907"/>
    <lineage>
        <taxon>Eukaryota</taxon>
        <taxon>Metazoa</taxon>
        <taxon>Chordata</taxon>
        <taxon>Craniata</taxon>
        <taxon>Vertebrata</taxon>
        <taxon>Euteleostomi</taxon>
        <taxon>Actinopterygii</taxon>
        <taxon>Neopterygii</taxon>
        <taxon>Teleostei</taxon>
        <taxon>Neoteleostei</taxon>
        <taxon>Acanthomorphata</taxon>
        <taxon>Eupercaria</taxon>
        <taxon>Perciformes</taxon>
        <taxon>Notothenioidei</taxon>
        <taxon>Nototheniidae</taxon>
        <taxon>Dissostichus</taxon>
    </lineage>
</organism>
<evidence type="ECO:0000256" key="6">
    <source>
        <dbReference type="ARBA" id="ARBA00022603"/>
    </source>
</evidence>
<evidence type="ECO:0000256" key="5">
    <source>
        <dbReference type="ARBA" id="ARBA00022490"/>
    </source>
</evidence>
<dbReference type="FunFam" id="3.40.50.12760:FF:000002">
    <property type="entry name" value="Cap methyltransferase 2"/>
    <property type="match status" value="1"/>
</dbReference>
<dbReference type="SUPFAM" id="SSF53335">
    <property type="entry name" value="S-adenosyl-L-methionine-dependent methyltransferases"/>
    <property type="match status" value="1"/>
</dbReference>